<accession>A0AAV3XAZ1</accession>
<sequence>MFCPMQLDCKTMTGVIYNCPNLSECLQNSTLDRMEALRLYFLNQGIPPEDIKINGQSSPLRPYFHRRFAYNTDYQTRDLIIFGNPVEWDEDLNDIKPFYQLSLAQLQQIIEQGFADPAAQQNNSPTIQAFLQFAQAQASKGFQFAFEGYAISPFRDDYRVSVEGIIYRGNYPYQMLVEFYEFVGEPDEIDVQSHYLRAWWD</sequence>
<dbReference type="AlphaFoldDB" id="A0AAV3XAZ1"/>
<dbReference type="Proteomes" id="UP001050975">
    <property type="component" value="Unassembled WGS sequence"/>
</dbReference>
<dbReference type="EMBL" id="BLAY01000030">
    <property type="protein sequence ID" value="GET37574.1"/>
    <property type="molecule type" value="Genomic_DNA"/>
</dbReference>
<reference evidence="1" key="1">
    <citation type="submission" date="2019-10" db="EMBL/GenBank/DDBJ databases">
        <title>Draft genome sequece of Microseira wollei NIES-4236.</title>
        <authorList>
            <person name="Yamaguchi H."/>
            <person name="Suzuki S."/>
            <person name="Kawachi M."/>
        </authorList>
    </citation>
    <scope>NUCLEOTIDE SEQUENCE</scope>
    <source>
        <strain evidence="1">NIES-4236</strain>
    </source>
</reference>
<protein>
    <submittedName>
        <fullName evidence="1">Uncharacterized protein</fullName>
    </submittedName>
</protein>
<comment type="caution">
    <text evidence="1">The sequence shown here is derived from an EMBL/GenBank/DDBJ whole genome shotgun (WGS) entry which is preliminary data.</text>
</comment>
<keyword evidence="2" id="KW-1185">Reference proteome</keyword>
<gene>
    <name evidence="1" type="ORF">MiSe_23280</name>
</gene>
<name>A0AAV3XAZ1_9CYAN</name>
<dbReference type="RefSeq" id="WP_226579286.1">
    <property type="nucleotide sequence ID" value="NZ_BLAY01000030.1"/>
</dbReference>
<organism evidence="1 2">
    <name type="scientific">Microseira wollei NIES-4236</name>
    <dbReference type="NCBI Taxonomy" id="2530354"/>
    <lineage>
        <taxon>Bacteria</taxon>
        <taxon>Bacillati</taxon>
        <taxon>Cyanobacteriota</taxon>
        <taxon>Cyanophyceae</taxon>
        <taxon>Oscillatoriophycideae</taxon>
        <taxon>Aerosakkonematales</taxon>
        <taxon>Aerosakkonemataceae</taxon>
        <taxon>Microseira</taxon>
    </lineage>
</organism>
<evidence type="ECO:0000313" key="1">
    <source>
        <dbReference type="EMBL" id="GET37574.1"/>
    </source>
</evidence>
<proteinExistence type="predicted"/>
<evidence type="ECO:0000313" key="2">
    <source>
        <dbReference type="Proteomes" id="UP001050975"/>
    </source>
</evidence>